<keyword evidence="3" id="KW-0862">Zinc</keyword>
<dbReference type="Gene3D" id="3.20.20.140">
    <property type="entry name" value="Metal-dependent hydrolases"/>
    <property type="match status" value="1"/>
</dbReference>
<evidence type="ECO:0000256" key="1">
    <source>
        <dbReference type="ARBA" id="ARBA00022723"/>
    </source>
</evidence>
<accession>A0A975CZ10</accession>
<dbReference type="InterPro" id="IPR033932">
    <property type="entry name" value="YtcJ-like"/>
</dbReference>
<evidence type="ECO:0000256" key="4">
    <source>
        <dbReference type="SAM" id="SignalP"/>
    </source>
</evidence>
<feature type="domain" description="Amidohydrolase 3" evidence="5">
    <location>
        <begin position="78"/>
        <end position="565"/>
    </location>
</feature>
<dbReference type="CDD" id="cd01300">
    <property type="entry name" value="YtcJ_like"/>
    <property type="match status" value="1"/>
</dbReference>
<dbReference type="Gene3D" id="3.10.310.70">
    <property type="match status" value="1"/>
</dbReference>
<dbReference type="InterPro" id="IPR013108">
    <property type="entry name" value="Amidohydro_3"/>
</dbReference>
<dbReference type="Proteomes" id="UP000664914">
    <property type="component" value="Chromosome"/>
</dbReference>
<dbReference type="Pfam" id="PF07969">
    <property type="entry name" value="Amidohydro_3"/>
    <property type="match status" value="1"/>
</dbReference>
<reference evidence="7" key="2">
    <citation type="submission" date="2021-04" db="EMBL/GenBank/DDBJ databases">
        <title>Isolation and genomic analysis of the ibuprofen-degrading bacterium Sphingomonas strain MPO218.</title>
        <authorList>
            <person name="Aulestia M."/>
            <person name="Flores A."/>
            <person name="Mangas E.L."/>
            <person name="Perez-Pulido A.J."/>
            <person name="Santero E."/>
            <person name="Camacho E.M."/>
        </authorList>
    </citation>
    <scope>NUCLEOTIDE SEQUENCE</scope>
    <source>
        <strain evidence="7">MPO218</strain>
    </source>
</reference>
<keyword evidence="1" id="KW-0479">Metal-binding</keyword>
<dbReference type="GO" id="GO:0046872">
    <property type="term" value="F:metal ion binding"/>
    <property type="evidence" value="ECO:0007669"/>
    <property type="project" value="UniProtKB-KW"/>
</dbReference>
<keyword evidence="2" id="KW-0378">Hydrolase</keyword>
<reference evidence="7" key="1">
    <citation type="submission" date="2020-07" db="EMBL/GenBank/DDBJ databases">
        <authorList>
            <person name="Camacho E."/>
        </authorList>
    </citation>
    <scope>NUCLEOTIDE SEQUENCE</scope>
    <source>
        <strain evidence="7">MPO218</strain>
    </source>
</reference>
<gene>
    <name evidence="7" type="ORF">HRJ34_16295</name>
</gene>
<feature type="chain" id="PRO_5037264116" evidence="4">
    <location>
        <begin position="31"/>
        <end position="573"/>
    </location>
</feature>
<evidence type="ECO:0000259" key="6">
    <source>
        <dbReference type="Pfam" id="PF22039"/>
    </source>
</evidence>
<dbReference type="AlphaFoldDB" id="A0A975CZ10"/>
<feature type="signal peptide" evidence="4">
    <location>
        <begin position="1"/>
        <end position="30"/>
    </location>
</feature>
<dbReference type="Pfam" id="PF22039">
    <property type="entry name" value="HUTI_composite_bact"/>
    <property type="match status" value="1"/>
</dbReference>
<dbReference type="InterPro" id="IPR011059">
    <property type="entry name" value="Metal-dep_hydrolase_composite"/>
</dbReference>
<evidence type="ECO:0000259" key="5">
    <source>
        <dbReference type="Pfam" id="PF07969"/>
    </source>
</evidence>
<evidence type="ECO:0000313" key="7">
    <source>
        <dbReference type="EMBL" id="QTH19922.1"/>
    </source>
</evidence>
<keyword evidence="4" id="KW-0732">Signal</keyword>
<name>A0A975CZ10_9SPHN</name>
<organism evidence="7 8">
    <name type="scientific">Rhizorhabdus wittichii</name>
    <dbReference type="NCBI Taxonomy" id="160791"/>
    <lineage>
        <taxon>Bacteria</taxon>
        <taxon>Pseudomonadati</taxon>
        <taxon>Pseudomonadota</taxon>
        <taxon>Alphaproteobacteria</taxon>
        <taxon>Sphingomonadales</taxon>
        <taxon>Sphingomonadaceae</taxon>
        <taxon>Rhizorhabdus</taxon>
    </lineage>
</organism>
<dbReference type="SUPFAM" id="SSF51556">
    <property type="entry name" value="Metallo-dependent hydrolases"/>
    <property type="match status" value="1"/>
</dbReference>
<dbReference type="PANTHER" id="PTHR22642">
    <property type="entry name" value="IMIDAZOLONEPROPIONASE"/>
    <property type="match status" value="1"/>
</dbReference>
<dbReference type="EMBL" id="CP059319">
    <property type="protein sequence ID" value="QTH19922.1"/>
    <property type="molecule type" value="Genomic_DNA"/>
</dbReference>
<evidence type="ECO:0000256" key="2">
    <source>
        <dbReference type="ARBA" id="ARBA00022801"/>
    </source>
</evidence>
<proteinExistence type="predicted"/>
<evidence type="ECO:0000256" key="3">
    <source>
        <dbReference type="ARBA" id="ARBA00022833"/>
    </source>
</evidence>
<dbReference type="Gene3D" id="2.30.40.10">
    <property type="entry name" value="Urease, subunit C, domain 1"/>
    <property type="match status" value="1"/>
</dbReference>
<protein>
    <submittedName>
        <fullName evidence="7">Amidohydrolase</fullName>
    </submittedName>
</protein>
<feature type="domain" description="Aminodeoxyfutalosine deaminase/Imidazolonepropionase-like composite" evidence="6">
    <location>
        <begin position="51"/>
        <end position="75"/>
    </location>
</feature>
<dbReference type="InterPro" id="IPR032466">
    <property type="entry name" value="Metal_Hydrolase"/>
</dbReference>
<dbReference type="SUPFAM" id="SSF51338">
    <property type="entry name" value="Composite domain of metallo-dependent hydrolases"/>
    <property type="match status" value="1"/>
</dbReference>
<sequence>MISGSAGIRNGIRRMMAAAAVAGLVSAAQAASPTTVYTNGQVYTPGGWQTAFAVRDGRIVAVGSDAEVRKAAPGAAQVDLASRTVLPGLYDMHVHPVLQAKGGEGSCRISPDLAPQPFLAAVADCANEQPQGGWVTGGQWQSSVLTGTPITAATLDAATPGRPALLFDISGHSLWVNSRAMAIAGITRDTPNPEGGIIERDAAGNPTGILRETARDLVLRHVPPQSQELTQAALRKNLDLLLSYGITGYVEAMAFRDDLEVYDALYDKGQLKQHVQACIAYSHAGHVNPDLEATIAAIPTYTRDRFKPTCVKVFADGVPTESHTGAMLAPYEAGQPNAPAKGLLLFDPATFQPRMAEWDRKGLNVLFHAAGDAAVRASLDAIAYVRKVNGPNGPMHQVGHETFVDPADMSRGKALNAALEFSPYLWDPQPINDDITMAVGAKRIERVWPIKEGFASGALVVAGSDWAVIPAPDPWLGIETAVTRQNVGGSAKSFGPNEAITVEQAIRMFTINAVTRMGLDKELGSIEAGKRADFIVVDKNPFKIPPTQIHSIKVQQTYIDGAVVFDRSGTAGK</sequence>
<dbReference type="GO" id="GO:0016810">
    <property type="term" value="F:hydrolase activity, acting on carbon-nitrogen (but not peptide) bonds"/>
    <property type="evidence" value="ECO:0007669"/>
    <property type="project" value="InterPro"/>
</dbReference>
<dbReference type="PANTHER" id="PTHR22642:SF2">
    <property type="entry name" value="PROTEIN LONG AFTER FAR-RED 3"/>
    <property type="match status" value="1"/>
</dbReference>
<evidence type="ECO:0000313" key="8">
    <source>
        <dbReference type="Proteomes" id="UP000664914"/>
    </source>
</evidence>
<dbReference type="InterPro" id="IPR054418">
    <property type="entry name" value="MQNX/HUTI_composite_N"/>
</dbReference>